<feature type="compositionally biased region" description="Low complexity" evidence="9">
    <location>
        <begin position="823"/>
        <end position="845"/>
    </location>
</feature>
<feature type="region of interest" description="Disordered" evidence="9">
    <location>
        <begin position="393"/>
        <end position="412"/>
    </location>
</feature>
<dbReference type="PANTHER" id="PTHR16062:SF19">
    <property type="entry name" value="PROTEIN POLYBROMO-1"/>
    <property type="match status" value="1"/>
</dbReference>
<dbReference type="GO" id="GO:0003682">
    <property type="term" value="F:chromatin binding"/>
    <property type="evidence" value="ECO:0007669"/>
    <property type="project" value="TreeGrafter"/>
</dbReference>
<feature type="compositionally biased region" description="Acidic residues" evidence="9">
    <location>
        <begin position="262"/>
        <end position="287"/>
    </location>
</feature>
<dbReference type="GO" id="GO:0006338">
    <property type="term" value="P:chromatin remodeling"/>
    <property type="evidence" value="ECO:0007669"/>
    <property type="project" value="InterPro"/>
</dbReference>
<feature type="compositionally biased region" description="Low complexity" evidence="9">
    <location>
        <begin position="616"/>
        <end position="627"/>
    </location>
</feature>
<feature type="region of interest" description="Disordered" evidence="9">
    <location>
        <begin position="616"/>
        <end position="641"/>
    </location>
</feature>
<dbReference type="Gene3D" id="1.20.920.10">
    <property type="entry name" value="Bromodomain-like"/>
    <property type="match status" value="1"/>
</dbReference>
<keyword evidence="2" id="KW-0677">Repeat</keyword>
<feature type="compositionally biased region" description="Low complexity" evidence="9">
    <location>
        <begin position="29"/>
        <end position="53"/>
    </location>
</feature>
<evidence type="ECO:0000256" key="6">
    <source>
        <dbReference type="ARBA" id="ARBA00023163"/>
    </source>
</evidence>
<keyword evidence="6" id="KW-0804">Transcription</keyword>
<dbReference type="OrthoDB" id="1742084at2759"/>
<feature type="compositionally biased region" description="Gly residues" evidence="9">
    <location>
        <begin position="54"/>
        <end position="68"/>
    </location>
</feature>
<dbReference type="PROSITE" id="PS50014">
    <property type="entry name" value="BROMODOMAIN_2"/>
    <property type="match status" value="1"/>
</dbReference>
<proteinExistence type="predicted"/>
<keyword evidence="4" id="KW-0805">Transcription regulation</keyword>
<dbReference type="CDD" id="cd04369">
    <property type="entry name" value="Bromodomain"/>
    <property type="match status" value="1"/>
</dbReference>
<gene>
    <name evidence="11" type="ORF">BT96DRAFT_939240</name>
</gene>
<feature type="region of interest" description="Disordered" evidence="9">
    <location>
        <begin position="1117"/>
        <end position="1136"/>
    </location>
</feature>
<protein>
    <recommendedName>
        <fullName evidence="10">Bromo domain-containing protein</fullName>
    </recommendedName>
</protein>
<evidence type="ECO:0000256" key="5">
    <source>
        <dbReference type="ARBA" id="ARBA00023117"/>
    </source>
</evidence>
<evidence type="ECO:0000256" key="1">
    <source>
        <dbReference type="ARBA" id="ARBA00004123"/>
    </source>
</evidence>
<feature type="compositionally biased region" description="Polar residues" evidence="9">
    <location>
        <begin position="763"/>
        <end position="775"/>
    </location>
</feature>
<feature type="compositionally biased region" description="Low complexity" evidence="9">
    <location>
        <begin position="440"/>
        <end position="476"/>
    </location>
</feature>
<dbReference type="InterPro" id="IPR037382">
    <property type="entry name" value="Rsc/polybromo"/>
</dbReference>
<feature type="domain" description="Bromo" evidence="10">
    <location>
        <begin position="73"/>
        <end position="148"/>
    </location>
</feature>
<feature type="compositionally biased region" description="Basic and acidic residues" evidence="9">
    <location>
        <begin position="202"/>
        <end position="225"/>
    </location>
</feature>
<keyword evidence="3" id="KW-0156">Chromatin regulator</keyword>
<accession>A0A6A4HNU8</accession>
<feature type="compositionally biased region" description="Low complexity" evidence="9">
    <location>
        <begin position="951"/>
        <end position="965"/>
    </location>
</feature>
<feature type="region of interest" description="Disordered" evidence="9">
    <location>
        <begin position="438"/>
        <end position="527"/>
    </location>
</feature>
<feature type="region of interest" description="Disordered" evidence="9">
    <location>
        <begin position="170"/>
        <end position="289"/>
    </location>
</feature>
<dbReference type="InterPro" id="IPR036427">
    <property type="entry name" value="Bromodomain-like_sf"/>
</dbReference>
<evidence type="ECO:0000256" key="9">
    <source>
        <dbReference type="SAM" id="MobiDB-lite"/>
    </source>
</evidence>
<evidence type="ECO:0000259" key="10">
    <source>
        <dbReference type="PROSITE" id="PS50014"/>
    </source>
</evidence>
<dbReference type="PANTHER" id="PTHR16062">
    <property type="entry name" value="SWI/SNF-RELATED"/>
    <property type="match status" value="1"/>
</dbReference>
<sequence>MPLTPQQKTTITSILETLLTAVAQPPNRANSTKPTNASSSSSNPNPNASSSSIGGAGPVTGVGGTGIGTGRGRKRLLSGMFLMLLDKNDWKAYYDLIPEPRALHPIRDRLALPVTNPKAYSSPLEVYADLALVFWNAMFYNEKDSQISRDAEVLKRLLDVEWGKYALAREGDGGETGTLPQPRSFSPPPGSAQKAYPEIEEERQREEREREKERERERLENEKQKKAAAKAATAQAQAAVVHTRSCASPSRTSTQPLRSTIEDEDSESDVDTTTDTESESDVSDFDNDTNATANAIAIAERESESQRLLEHMDKSIPKWPGFDEGEEGWLAEGDNLQSWTIYLDVIDIDGIASTSSVSLTIIETRINKSTYYLTPASFDRDMMRLFEQGRRWWGPSPTSSSLKRSTFTVGSGGSEEYGRVLILQRLYQALTAPWMPDRPLPSTSTLPSSTSVSAGAASSATSASKSTTDGATSSSTKPTAELTNVKSKLRSSHPKDANSSSNSKGKGKDVDENEEYEEAPYDGPRYESKTNFASMGVGPGSLSLLLCDENEHEYEEGKVRNVDPLAWTSNARENDTTKGKSKKEEARVHLSSITYKGHTIRPGDWVHLSNGVAGPVPAPSSVPSNSAKGEGEGGAGSELGLGSASRPIVAQVWEIWRVLDAKAGEIQSSNVNGNDERDEVGVGKGPGEESAAQMYISALWFHRPSETYHSPQRVFWENEVFMGATHPLPDILEPICVQFLEDHVRGRPRAPRPKINTHRIGGVSSTLPKSSTNGNVVPRTNARITNGVRSVAVGGTTWYPGWPLYVCDSMYRCRIGGRGKGSGASTSTSALPASTSNTTTASGAAKPNPRPKPKFSRLRRKHLELYLFSPYSSTSSLSSSPPRARNIYAFERKIYPRRWPSPFILSLSPTNSNLASVSALGMEGIGPGGLVPDRPARIRARPSSTITITGAASKSTSNTNSSMKATKNRERDTTDGKKVPVPAVPASAVSSVPSVPPAPTQVQQTQYGQYVPYGAQTQQYGQYGQYGIQYPQTQQYGQYGSSYQTSLPSTSALPSNLPATGSTLGSTAPKIHRKGVDRTISVYAAATGSGTGGSAANGASGAGAAQYDLEKLPKDTTRHFTRDPTTGSLLWFPSPPVNSPGRNITVNASEGEGLPTALLGQKVSGNTPGPRYSLTYLHWRAMKTQAQMRSQSESQTGKRKRHLSEGMSVDSAKEGLEVIPGAEGQSEGAFRTKKNRIANEDIIDVDVDMDVTEEQQTRTTIIETLAGVLKNGL</sequence>
<dbReference type="SUPFAM" id="SSF47370">
    <property type="entry name" value="Bromodomain"/>
    <property type="match status" value="1"/>
</dbReference>
<feature type="compositionally biased region" description="Polar residues" evidence="9">
    <location>
        <begin position="396"/>
        <end position="409"/>
    </location>
</feature>
<name>A0A6A4HNU8_9AGAR</name>
<evidence type="ECO:0000256" key="2">
    <source>
        <dbReference type="ARBA" id="ARBA00022737"/>
    </source>
</evidence>
<dbReference type="AlphaFoldDB" id="A0A6A4HNU8"/>
<evidence type="ECO:0000256" key="7">
    <source>
        <dbReference type="ARBA" id="ARBA00023242"/>
    </source>
</evidence>
<feature type="region of interest" description="Disordered" evidence="9">
    <location>
        <begin position="748"/>
        <end position="779"/>
    </location>
</feature>
<keyword evidence="12" id="KW-1185">Reference proteome</keyword>
<evidence type="ECO:0000256" key="3">
    <source>
        <dbReference type="ARBA" id="ARBA00022853"/>
    </source>
</evidence>
<dbReference type="GO" id="GO:0016586">
    <property type="term" value="C:RSC-type complex"/>
    <property type="evidence" value="ECO:0007669"/>
    <property type="project" value="InterPro"/>
</dbReference>
<feature type="region of interest" description="Disordered" evidence="9">
    <location>
        <begin position="1187"/>
        <end position="1209"/>
    </location>
</feature>
<comment type="subcellular location">
    <subcellularLocation>
        <location evidence="1">Nucleus</location>
    </subcellularLocation>
</comment>
<keyword evidence="5 8" id="KW-0103">Bromodomain</keyword>
<dbReference type="Proteomes" id="UP000799118">
    <property type="component" value="Unassembled WGS sequence"/>
</dbReference>
<feature type="region of interest" description="Disordered" evidence="9">
    <location>
        <begin position="818"/>
        <end position="855"/>
    </location>
</feature>
<dbReference type="Gene3D" id="2.30.30.490">
    <property type="match status" value="1"/>
</dbReference>
<dbReference type="GO" id="GO:0006368">
    <property type="term" value="P:transcription elongation by RNA polymerase II"/>
    <property type="evidence" value="ECO:0007669"/>
    <property type="project" value="TreeGrafter"/>
</dbReference>
<evidence type="ECO:0000256" key="8">
    <source>
        <dbReference type="PROSITE-ProRule" id="PRU00035"/>
    </source>
</evidence>
<dbReference type="InterPro" id="IPR043151">
    <property type="entry name" value="BAH_sf"/>
</dbReference>
<dbReference type="EMBL" id="ML769466">
    <property type="protein sequence ID" value="KAE9399693.1"/>
    <property type="molecule type" value="Genomic_DNA"/>
</dbReference>
<feature type="compositionally biased region" description="Polar residues" evidence="9">
    <location>
        <begin position="245"/>
        <end position="258"/>
    </location>
</feature>
<evidence type="ECO:0000313" key="12">
    <source>
        <dbReference type="Proteomes" id="UP000799118"/>
    </source>
</evidence>
<feature type="compositionally biased region" description="Polar residues" evidence="9">
    <location>
        <begin position="477"/>
        <end position="486"/>
    </location>
</feature>
<dbReference type="Pfam" id="PF00439">
    <property type="entry name" value="Bromodomain"/>
    <property type="match status" value="1"/>
</dbReference>
<dbReference type="SMART" id="SM00297">
    <property type="entry name" value="BROMO"/>
    <property type="match status" value="1"/>
</dbReference>
<feature type="compositionally biased region" description="Acidic residues" evidence="9">
    <location>
        <begin position="511"/>
        <end position="520"/>
    </location>
</feature>
<dbReference type="InterPro" id="IPR001487">
    <property type="entry name" value="Bromodomain"/>
</dbReference>
<keyword evidence="7" id="KW-0539">Nucleus</keyword>
<feature type="region of interest" description="Disordered" evidence="9">
    <location>
        <begin position="941"/>
        <end position="980"/>
    </location>
</feature>
<evidence type="ECO:0000256" key="4">
    <source>
        <dbReference type="ARBA" id="ARBA00023015"/>
    </source>
</evidence>
<evidence type="ECO:0000313" key="11">
    <source>
        <dbReference type="EMBL" id="KAE9399693.1"/>
    </source>
</evidence>
<feature type="compositionally biased region" description="Basic residues" evidence="9">
    <location>
        <begin position="748"/>
        <end position="757"/>
    </location>
</feature>
<reference evidence="11" key="1">
    <citation type="journal article" date="2019" name="Environ. Microbiol.">
        <title>Fungal ecological strategies reflected in gene transcription - a case study of two litter decomposers.</title>
        <authorList>
            <person name="Barbi F."/>
            <person name="Kohler A."/>
            <person name="Barry K."/>
            <person name="Baskaran P."/>
            <person name="Daum C."/>
            <person name="Fauchery L."/>
            <person name="Ihrmark K."/>
            <person name="Kuo A."/>
            <person name="LaButti K."/>
            <person name="Lipzen A."/>
            <person name="Morin E."/>
            <person name="Grigoriev I.V."/>
            <person name="Henrissat B."/>
            <person name="Lindahl B."/>
            <person name="Martin F."/>
        </authorList>
    </citation>
    <scope>NUCLEOTIDE SEQUENCE</scope>
    <source>
        <strain evidence="11">JB14</strain>
    </source>
</reference>
<feature type="region of interest" description="Disordered" evidence="9">
    <location>
        <begin position="22"/>
        <end position="68"/>
    </location>
</feature>
<organism evidence="11 12">
    <name type="scientific">Gymnopus androsaceus JB14</name>
    <dbReference type="NCBI Taxonomy" id="1447944"/>
    <lineage>
        <taxon>Eukaryota</taxon>
        <taxon>Fungi</taxon>
        <taxon>Dikarya</taxon>
        <taxon>Basidiomycota</taxon>
        <taxon>Agaricomycotina</taxon>
        <taxon>Agaricomycetes</taxon>
        <taxon>Agaricomycetidae</taxon>
        <taxon>Agaricales</taxon>
        <taxon>Marasmiineae</taxon>
        <taxon>Omphalotaceae</taxon>
        <taxon>Gymnopus</taxon>
    </lineage>
</organism>
<feature type="compositionally biased region" description="Basic and acidic residues" evidence="9">
    <location>
        <begin position="967"/>
        <end position="978"/>
    </location>
</feature>
<feature type="compositionally biased region" description="Low complexity" evidence="9">
    <location>
        <begin position="229"/>
        <end position="239"/>
    </location>
</feature>